<accession>A0ACB9PBF3</accession>
<gene>
    <name evidence="1" type="ORF">L6164_012398</name>
</gene>
<dbReference type="Proteomes" id="UP000828941">
    <property type="component" value="Chromosome 5"/>
</dbReference>
<reference evidence="1 2" key="1">
    <citation type="journal article" date="2022" name="DNA Res.">
        <title>Chromosomal-level genome assembly of the orchid tree Bauhinia variegata (Leguminosae; Cercidoideae) supports the allotetraploid origin hypothesis of Bauhinia.</title>
        <authorList>
            <person name="Zhong Y."/>
            <person name="Chen Y."/>
            <person name="Zheng D."/>
            <person name="Pang J."/>
            <person name="Liu Y."/>
            <person name="Luo S."/>
            <person name="Meng S."/>
            <person name="Qian L."/>
            <person name="Wei D."/>
            <person name="Dai S."/>
            <person name="Zhou R."/>
        </authorList>
    </citation>
    <scope>NUCLEOTIDE SEQUENCE [LARGE SCALE GENOMIC DNA]</scope>
    <source>
        <strain evidence="1">BV-YZ2020</strain>
    </source>
</reference>
<evidence type="ECO:0000313" key="2">
    <source>
        <dbReference type="Proteomes" id="UP000828941"/>
    </source>
</evidence>
<sequence>MAMAPSPIFLILFLFPMIPFTGTADTAASCRDTCGSLQVKYPFGTGLGCGSPLFHPYISCTSNGTGDQLFLKTHTGTYPVTSISYTTSTLTITPPFMSTCTSMQTSPNFGLDWTSPFQIGSPSFILLSCPSPTSSLTINASPICDPSNNHLCAAIYTCPAVVALGLPLFPPISTCCVYSPANLNNKGELDLRSLKCGAYASVVSLEDNPTDPTHWVYGVSLKYSYGALDSNVVSSKCDSCEISGGVCGYAPPENSFVCVCKGGYNVSTDCCQYSRDQEDVWGINSSPLLTRYIWSLIAGPVLCIFTWVVFKFN</sequence>
<evidence type="ECO:0000313" key="1">
    <source>
        <dbReference type="EMBL" id="KAI4345259.1"/>
    </source>
</evidence>
<dbReference type="EMBL" id="CM039430">
    <property type="protein sequence ID" value="KAI4345259.1"/>
    <property type="molecule type" value="Genomic_DNA"/>
</dbReference>
<protein>
    <submittedName>
        <fullName evidence="1">Uncharacterized protein</fullName>
    </submittedName>
</protein>
<keyword evidence="2" id="KW-1185">Reference proteome</keyword>
<organism evidence="1 2">
    <name type="scientific">Bauhinia variegata</name>
    <name type="common">Purple orchid tree</name>
    <name type="synonym">Phanera variegata</name>
    <dbReference type="NCBI Taxonomy" id="167791"/>
    <lineage>
        <taxon>Eukaryota</taxon>
        <taxon>Viridiplantae</taxon>
        <taxon>Streptophyta</taxon>
        <taxon>Embryophyta</taxon>
        <taxon>Tracheophyta</taxon>
        <taxon>Spermatophyta</taxon>
        <taxon>Magnoliopsida</taxon>
        <taxon>eudicotyledons</taxon>
        <taxon>Gunneridae</taxon>
        <taxon>Pentapetalae</taxon>
        <taxon>rosids</taxon>
        <taxon>fabids</taxon>
        <taxon>Fabales</taxon>
        <taxon>Fabaceae</taxon>
        <taxon>Cercidoideae</taxon>
        <taxon>Cercideae</taxon>
        <taxon>Bauhiniinae</taxon>
        <taxon>Bauhinia</taxon>
    </lineage>
</organism>
<name>A0ACB9PBF3_BAUVA</name>
<proteinExistence type="predicted"/>
<comment type="caution">
    <text evidence="1">The sequence shown here is derived from an EMBL/GenBank/DDBJ whole genome shotgun (WGS) entry which is preliminary data.</text>
</comment>